<evidence type="ECO:0000313" key="4">
    <source>
        <dbReference type="Proteomes" id="UP000504636"/>
    </source>
</evidence>
<dbReference type="RefSeq" id="XP_033579264.1">
    <property type="nucleotide sequence ID" value="XM_033719519.1"/>
</dbReference>
<dbReference type="InterPro" id="IPR019181">
    <property type="entry name" value="LSM12_ABD"/>
</dbReference>
<name>A0A6A6YU62_9PEZI</name>
<protein>
    <recommendedName>
        <fullName evidence="2">AD domain-containing protein</fullName>
    </recommendedName>
</protein>
<dbReference type="Pfam" id="PF09793">
    <property type="entry name" value="AD"/>
    <property type="match status" value="1"/>
</dbReference>
<feature type="compositionally biased region" description="Basic and acidic residues" evidence="1">
    <location>
        <begin position="122"/>
        <end position="132"/>
    </location>
</feature>
<dbReference type="EMBL" id="MU003697">
    <property type="protein sequence ID" value="KAF2812300.1"/>
    <property type="molecule type" value="Genomic_DNA"/>
</dbReference>
<dbReference type="GeneID" id="54460412"/>
<reference evidence="5" key="2">
    <citation type="submission" date="2020-04" db="EMBL/GenBank/DDBJ databases">
        <authorList>
            <consortium name="NCBI Genome Project"/>
        </authorList>
    </citation>
    <scope>NUCLEOTIDE SEQUENCE</scope>
    <source>
        <strain evidence="5">CBS 304.34</strain>
    </source>
</reference>
<gene>
    <name evidence="3 5" type="ORF">BDZ99DRAFT_461034</name>
</gene>
<feature type="region of interest" description="Disordered" evidence="1">
    <location>
        <begin position="111"/>
        <end position="132"/>
    </location>
</feature>
<sequence length="318" mass="35105">MEQSDLLALRPEQRNAAVTIKHVGGPAISEFIRYDKIMRQDKGRNDGSPRNENEVHLMASKLAQHAAAALKVSEMQLQNLKQHQHIQALFHGKLLMAKNFINMTRKLLASRDQNAGQPTTESKTDPEQDHHSVSVNTVALLQKAYTLSPEDKAILLDISNAELNMLPESQWVRVMVLRGIITKMDEAPTDTEAERTGSFVAEPTESFVAEPTESFVAEPTGSFVAEPTGSFVAEPTGSFVAEPTRSVVIVGVYVFLEMCKWMPCEWSGEIIVVDDTVFIAPPYTLESCAGVSTKPIVVAYVKARLEEILEALNEVSLN</sequence>
<dbReference type="Proteomes" id="UP000504636">
    <property type="component" value="Unplaced"/>
</dbReference>
<dbReference type="InterPro" id="IPR047574">
    <property type="entry name" value="AD"/>
</dbReference>
<evidence type="ECO:0000256" key="1">
    <source>
        <dbReference type="SAM" id="MobiDB-lite"/>
    </source>
</evidence>
<reference evidence="5" key="3">
    <citation type="submission" date="2025-04" db="UniProtKB">
        <authorList>
            <consortium name="RefSeq"/>
        </authorList>
    </citation>
    <scope>IDENTIFICATION</scope>
    <source>
        <strain evidence="5">CBS 304.34</strain>
    </source>
</reference>
<feature type="compositionally biased region" description="Polar residues" evidence="1">
    <location>
        <begin position="111"/>
        <end position="121"/>
    </location>
</feature>
<organism evidence="3">
    <name type="scientific">Mytilinidion resinicola</name>
    <dbReference type="NCBI Taxonomy" id="574789"/>
    <lineage>
        <taxon>Eukaryota</taxon>
        <taxon>Fungi</taxon>
        <taxon>Dikarya</taxon>
        <taxon>Ascomycota</taxon>
        <taxon>Pezizomycotina</taxon>
        <taxon>Dothideomycetes</taxon>
        <taxon>Pleosporomycetidae</taxon>
        <taxon>Mytilinidiales</taxon>
        <taxon>Mytilinidiaceae</taxon>
        <taxon>Mytilinidion</taxon>
    </lineage>
</organism>
<dbReference type="PROSITE" id="PS52001">
    <property type="entry name" value="AD"/>
    <property type="match status" value="1"/>
</dbReference>
<proteinExistence type="predicted"/>
<keyword evidence="4" id="KW-1185">Reference proteome</keyword>
<reference evidence="3 5" key="1">
    <citation type="journal article" date="2020" name="Stud. Mycol.">
        <title>101 Dothideomycetes genomes: a test case for predicting lifestyles and emergence of pathogens.</title>
        <authorList>
            <person name="Haridas S."/>
            <person name="Albert R."/>
            <person name="Binder M."/>
            <person name="Bloem J."/>
            <person name="Labutti K."/>
            <person name="Salamov A."/>
            <person name="Andreopoulos B."/>
            <person name="Baker S."/>
            <person name="Barry K."/>
            <person name="Bills G."/>
            <person name="Bluhm B."/>
            <person name="Cannon C."/>
            <person name="Castanera R."/>
            <person name="Culley D."/>
            <person name="Daum C."/>
            <person name="Ezra D."/>
            <person name="Gonzalez J."/>
            <person name="Henrissat B."/>
            <person name="Kuo A."/>
            <person name="Liang C."/>
            <person name="Lipzen A."/>
            <person name="Lutzoni F."/>
            <person name="Magnuson J."/>
            <person name="Mondo S."/>
            <person name="Nolan M."/>
            <person name="Ohm R."/>
            <person name="Pangilinan J."/>
            <person name="Park H.-J."/>
            <person name="Ramirez L."/>
            <person name="Alfaro M."/>
            <person name="Sun H."/>
            <person name="Tritt A."/>
            <person name="Yoshinaga Y."/>
            <person name="Zwiers L.-H."/>
            <person name="Turgeon B."/>
            <person name="Goodwin S."/>
            <person name="Spatafora J."/>
            <person name="Crous P."/>
            <person name="Grigoriev I."/>
        </authorList>
    </citation>
    <scope>NUCLEOTIDE SEQUENCE</scope>
    <source>
        <strain evidence="3 5">CBS 304.34</strain>
    </source>
</reference>
<feature type="domain" description="AD" evidence="2">
    <location>
        <begin position="205"/>
        <end position="313"/>
    </location>
</feature>
<dbReference type="OrthoDB" id="10660509at2759"/>
<dbReference type="AlphaFoldDB" id="A0A6A6YU62"/>
<evidence type="ECO:0000313" key="5">
    <source>
        <dbReference type="RefSeq" id="XP_033579264.1"/>
    </source>
</evidence>
<evidence type="ECO:0000259" key="2">
    <source>
        <dbReference type="PROSITE" id="PS52001"/>
    </source>
</evidence>
<accession>A0A6A6YU62</accession>
<evidence type="ECO:0000313" key="3">
    <source>
        <dbReference type="EMBL" id="KAF2812300.1"/>
    </source>
</evidence>